<dbReference type="Gene3D" id="1.20.1540.10">
    <property type="entry name" value="Rhomboid-like"/>
    <property type="match status" value="1"/>
</dbReference>
<proteinExistence type="inferred from homology"/>
<accession>A0A9P8T169</accession>
<keyword evidence="7" id="KW-0378">Hydrolase</keyword>
<dbReference type="GO" id="GO:0005794">
    <property type="term" value="C:Golgi apparatus"/>
    <property type="evidence" value="ECO:0007669"/>
    <property type="project" value="UniProtKB-SubCell"/>
</dbReference>
<evidence type="ECO:0000256" key="8">
    <source>
        <dbReference type="ARBA" id="ARBA00022989"/>
    </source>
</evidence>
<dbReference type="GO" id="GO:0004252">
    <property type="term" value="F:serine-type endopeptidase activity"/>
    <property type="evidence" value="ECO:0007669"/>
    <property type="project" value="InterPro"/>
</dbReference>
<dbReference type="InterPro" id="IPR035952">
    <property type="entry name" value="Rhomboid-like_sf"/>
</dbReference>
<sequence length="261" mass="29334">MSSFQEVSQQVGNQLKRLFPAADRVPALSVGLSVFLVLVYLFSVANPWILDAWCLSPQALPNFELSRLTTYTLIHENFFHLLFNVASLYGPLSQFEVQNGTVHTAVVLNFLATFVGVPYCLCGLLFYPETSVLGASGWCFSMLSYYYYLRSQTEETVKLYRVDVPTTMVPFVFLLVVGVLVPSSSFMGHLIAIFAGYALGYGYLKHFTNPPFRLIERIEAALDSVIDRLPAQLHYIKEHEVSQERYVLPSHAGQVLGTNRV</sequence>
<evidence type="ECO:0000256" key="6">
    <source>
        <dbReference type="ARBA" id="ARBA00022692"/>
    </source>
</evidence>
<evidence type="ECO:0000256" key="12">
    <source>
        <dbReference type="ARBA" id="ARBA00042081"/>
    </source>
</evidence>
<keyword evidence="6 13" id="KW-0812">Transmembrane</keyword>
<feature type="transmembrane region" description="Helical" evidence="13">
    <location>
        <begin position="70"/>
        <end position="90"/>
    </location>
</feature>
<feature type="transmembrane region" description="Helical" evidence="13">
    <location>
        <begin position="102"/>
        <end position="126"/>
    </location>
</feature>
<organism evidence="15 16">
    <name type="scientific">Ogataea philodendri</name>
    <dbReference type="NCBI Taxonomy" id="1378263"/>
    <lineage>
        <taxon>Eukaryota</taxon>
        <taxon>Fungi</taxon>
        <taxon>Dikarya</taxon>
        <taxon>Ascomycota</taxon>
        <taxon>Saccharomycotina</taxon>
        <taxon>Pichiomycetes</taxon>
        <taxon>Pichiales</taxon>
        <taxon>Pichiaceae</taxon>
        <taxon>Ogataea</taxon>
    </lineage>
</organism>
<comment type="subcellular location">
    <subcellularLocation>
        <location evidence="2">Golgi apparatus</location>
        <location evidence="2">cis-Golgi network membrane</location>
        <topology evidence="2">Multi-pass membrane protein</topology>
    </subcellularLocation>
</comment>
<dbReference type="GO" id="GO:0006508">
    <property type="term" value="P:proteolysis"/>
    <property type="evidence" value="ECO:0007669"/>
    <property type="project" value="UniProtKB-KW"/>
</dbReference>
<evidence type="ECO:0000256" key="7">
    <source>
        <dbReference type="ARBA" id="ARBA00022801"/>
    </source>
</evidence>
<dbReference type="AlphaFoldDB" id="A0A9P8T169"/>
<name>A0A9P8T169_9ASCO</name>
<evidence type="ECO:0000256" key="3">
    <source>
        <dbReference type="ARBA" id="ARBA00009045"/>
    </source>
</evidence>
<protein>
    <recommendedName>
        <fullName evidence="11">Rhomboid-type serine protease 2</fullName>
        <ecNumber evidence="4">3.4.21.105</ecNumber>
    </recommendedName>
    <alternativeName>
        <fullName evidence="12">Rhomboid protein 2</fullName>
    </alternativeName>
</protein>
<dbReference type="OrthoDB" id="10257275at2759"/>
<dbReference type="SUPFAM" id="SSF144091">
    <property type="entry name" value="Rhomboid-like"/>
    <property type="match status" value="1"/>
</dbReference>
<keyword evidence="8 13" id="KW-1133">Transmembrane helix</keyword>
<dbReference type="EC" id="3.4.21.105" evidence="4"/>
<feature type="transmembrane region" description="Helical" evidence="13">
    <location>
        <begin position="132"/>
        <end position="148"/>
    </location>
</feature>
<reference evidence="15" key="2">
    <citation type="submission" date="2021-01" db="EMBL/GenBank/DDBJ databases">
        <authorList>
            <person name="Schikora-Tamarit M.A."/>
        </authorList>
    </citation>
    <scope>NUCLEOTIDE SEQUENCE</scope>
    <source>
        <strain evidence="15">CBS6075</strain>
    </source>
</reference>
<evidence type="ECO:0000256" key="2">
    <source>
        <dbReference type="ARBA" id="ARBA00004257"/>
    </source>
</evidence>
<evidence type="ECO:0000313" key="16">
    <source>
        <dbReference type="Proteomes" id="UP000769157"/>
    </source>
</evidence>
<comment type="caution">
    <text evidence="15">The sequence shown here is derived from an EMBL/GenBank/DDBJ whole genome shotgun (WGS) entry which is preliminary data.</text>
</comment>
<evidence type="ECO:0000256" key="4">
    <source>
        <dbReference type="ARBA" id="ARBA00013039"/>
    </source>
</evidence>
<dbReference type="PANTHER" id="PTHR43066">
    <property type="entry name" value="RHOMBOID-RELATED PROTEIN"/>
    <property type="match status" value="1"/>
</dbReference>
<dbReference type="InterPro" id="IPR022764">
    <property type="entry name" value="Peptidase_S54_rhomboid_dom"/>
</dbReference>
<comment type="catalytic activity">
    <reaction evidence="1">
        <text>Cleaves type-1 transmembrane domains using a catalytic dyad composed of serine and histidine that are contributed by different transmembrane domains.</text>
        <dbReference type="EC" id="3.4.21.105"/>
    </reaction>
</comment>
<evidence type="ECO:0000256" key="5">
    <source>
        <dbReference type="ARBA" id="ARBA00022670"/>
    </source>
</evidence>
<evidence type="ECO:0000313" key="15">
    <source>
        <dbReference type="EMBL" id="KAH3661625.1"/>
    </source>
</evidence>
<keyword evidence="5" id="KW-0645">Protease</keyword>
<feature type="transmembrane region" description="Helical" evidence="13">
    <location>
        <begin position="186"/>
        <end position="204"/>
    </location>
</feature>
<dbReference type="Proteomes" id="UP000769157">
    <property type="component" value="Unassembled WGS sequence"/>
</dbReference>
<keyword evidence="16" id="KW-1185">Reference proteome</keyword>
<dbReference type="GeneID" id="70238438"/>
<dbReference type="EMBL" id="JAEUBE010000439">
    <property type="protein sequence ID" value="KAH3661625.1"/>
    <property type="molecule type" value="Genomic_DNA"/>
</dbReference>
<feature type="domain" description="Peptidase S54 rhomboid" evidence="14">
    <location>
        <begin position="63"/>
        <end position="205"/>
    </location>
</feature>
<dbReference type="PANTHER" id="PTHR43066:SF1">
    <property type="entry name" value="RHOMBOID PROTEIN 2"/>
    <property type="match status" value="1"/>
</dbReference>
<dbReference type="RefSeq" id="XP_046058738.1">
    <property type="nucleotide sequence ID" value="XM_046207764.1"/>
</dbReference>
<evidence type="ECO:0000256" key="13">
    <source>
        <dbReference type="SAM" id="Phobius"/>
    </source>
</evidence>
<evidence type="ECO:0000259" key="14">
    <source>
        <dbReference type="Pfam" id="PF01694"/>
    </source>
</evidence>
<evidence type="ECO:0000256" key="10">
    <source>
        <dbReference type="ARBA" id="ARBA00037147"/>
    </source>
</evidence>
<feature type="transmembrane region" description="Helical" evidence="13">
    <location>
        <begin position="25"/>
        <end position="50"/>
    </location>
</feature>
<feature type="transmembrane region" description="Helical" evidence="13">
    <location>
        <begin position="160"/>
        <end position="180"/>
    </location>
</feature>
<evidence type="ECO:0000256" key="9">
    <source>
        <dbReference type="ARBA" id="ARBA00023136"/>
    </source>
</evidence>
<comment type="function">
    <text evidence="10">Probable rhomboid-type serine protease that catalyzes intramembrane proteolysis.</text>
</comment>
<gene>
    <name evidence="15" type="ORF">OGAPHI_006474</name>
</gene>
<dbReference type="GO" id="GO:0016020">
    <property type="term" value="C:membrane"/>
    <property type="evidence" value="ECO:0007669"/>
    <property type="project" value="InterPro"/>
</dbReference>
<evidence type="ECO:0000256" key="11">
    <source>
        <dbReference type="ARBA" id="ARBA00039804"/>
    </source>
</evidence>
<keyword evidence="9 13" id="KW-0472">Membrane</keyword>
<dbReference type="Pfam" id="PF01694">
    <property type="entry name" value="Rhomboid"/>
    <property type="match status" value="1"/>
</dbReference>
<evidence type="ECO:0000256" key="1">
    <source>
        <dbReference type="ARBA" id="ARBA00000156"/>
    </source>
</evidence>
<comment type="similarity">
    <text evidence="3">Belongs to the peptidase S54 family.</text>
</comment>
<reference evidence="15" key="1">
    <citation type="journal article" date="2021" name="Open Biol.">
        <title>Shared evolutionary footprints suggest mitochondrial oxidative damage underlies multiple complex I losses in fungi.</title>
        <authorList>
            <person name="Schikora-Tamarit M.A."/>
            <person name="Marcet-Houben M."/>
            <person name="Nosek J."/>
            <person name="Gabaldon T."/>
        </authorList>
    </citation>
    <scope>NUCLEOTIDE SEQUENCE</scope>
    <source>
        <strain evidence="15">CBS6075</strain>
    </source>
</reference>